<protein>
    <recommendedName>
        <fullName evidence="7">TLC domain-containing protein</fullName>
    </recommendedName>
</protein>
<dbReference type="GO" id="GO:0050291">
    <property type="term" value="F:sphingosine N-acyltransferase activity"/>
    <property type="evidence" value="ECO:0007669"/>
    <property type="project" value="InterPro"/>
</dbReference>
<evidence type="ECO:0000256" key="4">
    <source>
        <dbReference type="ARBA" id="ARBA00023136"/>
    </source>
</evidence>
<dbReference type="PANTHER" id="PTHR12560:SF0">
    <property type="entry name" value="LD18904P"/>
    <property type="match status" value="1"/>
</dbReference>
<dbReference type="PROSITE" id="PS50922">
    <property type="entry name" value="TLC"/>
    <property type="match status" value="1"/>
</dbReference>
<comment type="subcellular location">
    <subcellularLocation>
        <location evidence="1">Membrane</location>
        <topology evidence="1">Multi-pass membrane protein</topology>
    </subcellularLocation>
</comment>
<evidence type="ECO:0000313" key="9">
    <source>
        <dbReference type="Proteomes" id="UP000324800"/>
    </source>
</evidence>
<dbReference type="EMBL" id="SNRW01009476">
    <property type="protein sequence ID" value="KAA6377944.1"/>
    <property type="molecule type" value="Genomic_DNA"/>
</dbReference>
<keyword evidence="2 5" id="KW-0812">Transmembrane</keyword>
<reference evidence="8 9" key="1">
    <citation type="submission" date="2019-03" db="EMBL/GenBank/DDBJ databases">
        <title>Single cell metagenomics reveals metabolic interactions within the superorganism composed of flagellate Streblomastix strix and complex community of Bacteroidetes bacteria on its surface.</title>
        <authorList>
            <person name="Treitli S.C."/>
            <person name="Kolisko M."/>
            <person name="Husnik F."/>
            <person name="Keeling P."/>
            <person name="Hampl V."/>
        </authorList>
    </citation>
    <scope>NUCLEOTIDE SEQUENCE [LARGE SCALE GENOMIC DNA]</scope>
    <source>
        <strain evidence="8">ST1C</strain>
    </source>
</reference>
<feature type="transmembrane region" description="Helical" evidence="6">
    <location>
        <begin position="95"/>
        <end position="114"/>
    </location>
</feature>
<evidence type="ECO:0000256" key="5">
    <source>
        <dbReference type="PROSITE-ProRule" id="PRU00205"/>
    </source>
</evidence>
<evidence type="ECO:0000256" key="3">
    <source>
        <dbReference type="ARBA" id="ARBA00022989"/>
    </source>
</evidence>
<comment type="caution">
    <text evidence="8">The sequence shown here is derived from an EMBL/GenBank/DDBJ whole genome shotgun (WGS) entry which is preliminary data.</text>
</comment>
<dbReference type="Proteomes" id="UP000324800">
    <property type="component" value="Unassembled WGS sequence"/>
</dbReference>
<evidence type="ECO:0000256" key="1">
    <source>
        <dbReference type="ARBA" id="ARBA00004141"/>
    </source>
</evidence>
<feature type="domain" description="TLC" evidence="7">
    <location>
        <begin position="43"/>
        <end position="189"/>
    </location>
</feature>
<evidence type="ECO:0000256" key="6">
    <source>
        <dbReference type="SAM" id="Phobius"/>
    </source>
</evidence>
<feature type="transmembrane region" description="Helical" evidence="6">
    <location>
        <begin position="53"/>
        <end position="75"/>
    </location>
</feature>
<dbReference type="AlphaFoldDB" id="A0A5J4V6B1"/>
<organism evidence="8 9">
    <name type="scientific">Streblomastix strix</name>
    <dbReference type="NCBI Taxonomy" id="222440"/>
    <lineage>
        <taxon>Eukaryota</taxon>
        <taxon>Metamonada</taxon>
        <taxon>Preaxostyla</taxon>
        <taxon>Oxymonadida</taxon>
        <taxon>Streblomastigidae</taxon>
        <taxon>Streblomastix</taxon>
    </lineage>
</organism>
<dbReference type="OrthoDB" id="537032at2759"/>
<dbReference type="Pfam" id="PF03798">
    <property type="entry name" value="TRAM_LAG1_CLN8"/>
    <property type="match status" value="1"/>
</dbReference>
<dbReference type="PANTHER" id="PTHR12560">
    <property type="entry name" value="LONGEVITY ASSURANCE FACTOR 1 LAG1"/>
    <property type="match status" value="1"/>
</dbReference>
<sequence>MTNVRWIVAVLFLPFSIFTAIIRIIAEGKAVQILCQFNYFRIRKTGKFISEMINLLFYLAMGIVECICVVKEHLLWDLKKCWINFAESSISLRAYSIYCFESLFYLSEIGYILIFQKKNATSYSLIVHHITTLMLLFYSYQMGAHRIGIVILVLHNWSELVVCIGKALLSLGHYIPAVYAFLMLLIDNI</sequence>
<name>A0A5J4V6B1_9EUKA</name>
<feature type="transmembrane region" description="Helical" evidence="6">
    <location>
        <begin position="167"/>
        <end position="186"/>
    </location>
</feature>
<accession>A0A5J4V6B1</accession>
<evidence type="ECO:0000313" key="8">
    <source>
        <dbReference type="EMBL" id="KAA6377944.1"/>
    </source>
</evidence>
<dbReference type="GO" id="GO:0016020">
    <property type="term" value="C:membrane"/>
    <property type="evidence" value="ECO:0007669"/>
    <property type="project" value="UniProtKB-SubCell"/>
</dbReference>
<proteinExistence type="predicted"/>
<keyword evidence="4 5" id="KW-0472">Membrane</keyword>
<dbReference type="GO" id="GO:0005783">
    <property type="term" value="C:endoplasmic reticulum"/>
    <property type="evidence" value="ECO:0007669"/>
    <property type="project" value="TreeGrafter"/>
</dbReference>
<gene>
    <name evidence="8" type="ORF">EZS28_026530</name>
</gene>
<evidence type="ECO:0000259" key="7">
    <source>
        <dbReference type="PROSITE" id="PS50922"/>
    </source>
</evidence>
<dbReference type="GO" id="GO:0046513">
    <property type="term" value="P:ceramide biosynthetic process"/>
    <property type="evidence" value="ECO:0007669"/>
    <property type="project" value="InterPro"/>
</dbReference>
<keyword evidence="3 6" id="KW-1133">Transmembrane helix</keyword>
<dbReference type="InterPro" id="IPR016439">
    <property type="entry name" value="Lag1/Lac1-like"/>
</dbReference>
<feature type="transmembrane region" description="Helical" evidence="6">
    <location>
        <begin position="6"/>
        <end position="26"/>
    </location>
</feature>
<evidence type="ECO:0000256" key="2">
    <source>
        <dbReference type="ARBA" id="ARBA00022692"/>
    </source>
</evidence>
<dbReference type="InterPro" id="IPR006634">
    <property type="entry name" value="TLC-dom"/>
</dbReference>